<accession>A0ABQ7Q7H6</accession>
<feature type="region of interest" description="Disordered" evidence="1">
    <location>
        <begin position="705"/>
        <end position="741"/>
    </location>
</feature>
<dbReference type="Gene3D" id="3.60.10.10">
    <property type="entry name" value="Endonuclease/exonuclease/phosphatase"/>
    <property type="match status" value="1"/>
</dbReference>
<feature type="compositionally biased region" description="Basic and acidic residues" evidence="1">
    <location>
        <begin position="705"/>
        <end position="715"/>
    </location>
</feature>
<protein>
    <recommendedName>
        <fullName evidence="2">Reverse transcriptase domain-containing protein</fullName>
    </recommendedName>
</protein>
<proteinExistence type="predicted"/>
<keyword evidence="4" id="KW-1185">Reference proteome</keyword>
<gene>
    <name evidence="3" type="ORF">JYU34_015462</name>
</gene>
<evidence type="ECO:0000313" key="4">
    <source>
        <dbReference type="Proteomes" id="UP000823941"/>
    </source>
</evidence>
<dbReference type="SUPFAM" id="SSF56219">
    <property type="entry name" value="DNase I-like"/>
    <property type="match status" value="1"/>
</dbReference>
<name>A0ABQ7Q7H6_PLUXY</name>
<dbReference type="CDD" id="cd09076">
    <property type="entry name" value="L1-EN"/>
    <property type="match status" value="1"/>
</dbReference>
<dbReference type="InterPro" id="IPR036691">
    <property type="entry name" value="Endo/exonu/phosph_ase_sf"/>
</dbReference>
<reference evidence="3 4" key="1">
    <citation type="submission" date="2021-06" db="EMBL/GenBank/DDBJ databases">
        <title>A haploid diamondback moth (Plutella xylostella L.) genome assembly resolves 31 chromosomes and identifies a diamide resistance mutation.</title>
        <authorList>
            <person name="Ward C.M."/>
            <person name="Perry K.D."/>
            <person name="Baker G."/>
            <person name="Powis K."/>
            <person name="Heckel D.G."/>
            <person name="Baxter S.W."/>
        </authorList>
    </citation>
    <scope>NUCLEOTIDE SEQUENCE [LARGE SCALE GENOMIC DNA]</scope>
    <source>
        <strain evidence="3 4">LV</strain>
        <tissue evidence="3">Single pupa</tissue>
    </source>
</reference>
<dbReference type="Proteomes" id="UP000823941">
    <property type="component" value="Chromosome 20"/>
</dbReference>
<sequence length="741" mass="84882">MREESRVHQVAKYMSEYQLDIMGISEARWKDFGEERVGDMTLLYSGKPDKHEAGVALLLSRNAQKSLLDWNPVSERIMTARFMSRVRKITVVQCYAPTNKADMAEKETFYSQLNSTLKAIKKQDIVMCMGDFNAQIGCDNRGIESWVGKHALGDRSENGDMLVELCCENDFVIGGSVFPHKNCHKVTWVSPDRRTENQIDHFMISRKWRHSLLDVRNKRGADVHSDHHLVVAKIKLKIANAQQRSTPTNKPFDVDKLQDPDVKHRFGVELHNRYFSLAIDEAPIEEHWGQLSDVLQNCCKEVLGYKEYSRKEWITNETWDKIQNRKSIKGQLNAEQDHDAKEALAYEYFLCETDIKRSLKKDKRRWAESIARRAEKAAMTGNTREVYRAGKELCRKPSKDRPIKSQDGKLLVTLGDQLLRWQQHFSEVFEAPQPSHADVAEEDIDSNSHQYCLDINIQPPTRLEIASAIKSLKNRKAPGIDAIPIDALKANAEVSADVLFPLLTSIWEQEQVPDSWKEGVLVKLPKKGDLSCCANWRGINLLPVCSKILCKILLSRMAGAVDTHLREEQGGFRPGRSCTDQLNVVRMILEQCNEMQCEIFTLFVDFEKAFDRVKWSSIWRILKKRGIPEKIIGLIKCLYEGSSCRVMHKGRLTDPIPVTSGVKQGCLLSPLLFLIVLDDVMCRVTCKCQRGLPWGSSRSNRWDRLGHRESSEQGKRRVCPVETSVELQRHHPANKSEDFRV</sequence>
<evidence type="ECO:0000259" key="2">
    <source>
        <dbReference type="Pfam" id="PF00078"/>
    </source>
</evidence>
<dbReference type="CDD" id="cd01650">
    <property type="entry name" value="RT_nLTR_like"/>
    <property type="match status" value="1"/>
</dbReference>
<dbReference type="PANTHER" id="PTHR19446">
    <property type="entry name" value="REVERSE TRANSCRIPTASES"/>
    <property type="match status" value="1"/>
</dbReference>
<evidence type="ECO:0000313" key="3">
    <source>
        <dbReference type="EMBL" id="KAG7301074.1"/>
    </source>
</evidence>
<evidence type="ECO:0000256" key="1">
    <source>
        <dbReference type="SAM" id="MobiDB-lite"/>
    </source>
</evidence>
<dbReference type="Pfam" id="PF00078">
    <property type="entry name" value="RVT_1"/>
    <property type="match status" value="1"/>
</dbReference>
<dbReference type="SUPFAM" id="SSF56672">
    <property type="entry name" value="DNA/RNA polymerases"/>
    <property type="match status" value="1"/>
</dbReference>
<dbReference type="InterPro" id="IPR000477">
    <property type="entry name" value="RT_dom"/>
</dbReference>
<dbReference type="InterPro" id="IPR043502">
    <property type="entry name" value="DNA/RNA_pol_sf"/>
</dbReference>
<organism evidence="3 4">
    <name type="scientific">Plutella xylostella</name>
    <name type="common">Diamondback moth</name>
    <name type="synonym">Plutella maculipennis</name>
    <dbReference type="NCBI Taxonomy" id="51655"/>
    <lineage>
        <taxon>Eukaryota</taxon>
        <taxon>Metazoa</taxon>
        <taxon>Ecdysozoa</taxon>
        <taxon>Arthropoda</taxon>
        <taxon>Hexapoda</taxon>
        <taxon>Insecta</taxon>
        <taxon>Pterygota</taxon>
        <taxon>Neoptera</taxon>
        <taxon>Endopterygota</taxon>
        <taxon>Lepidoptera</taxon>
        <taxon>Glossata</taxon>
        <taxon>Ditrysia</taxon>
        <taxon>Yponomeutoidea</taxon>
        <taxon>Plutellidae</taxon>
        <taxon>Plutella</taxon>
    </lineage>
</organism>
<comment type="caution">
    <text evidence="3">The sequence shown here is derived from an EMBL/GenBank/DDBJ whole genome shotgun (WGS) entry which is preliminary data.</text>
</comment>
<feature type="domain" description="Reverse transcriptase" evidence="2">
    <location>
        <begin position="525"/>
        <end position="685"/>
    </location>
</feature>
<dbReference type="EMBL" id="JAHIBW010000020">
    <property type="protein sequence ID" value="KAG7301074.1"/>
    <property type="molecule type" value="Genomic_DNA"/>
</dbReference>